<dbReference type="InterPro" id="IPR008427">
    <property type="entry name" value="Extracellular_membr_CFEM_dom"/>
</dbReference>
<evidence type="ECO:0000259" key="17">
    <source>
        <dbReference type="PROSITE" id="PS52012"/>
    </source>
</evidence>
<sequence length="431" mass="48116">MLLHRFLILGSVSLAVGAVAAETDSEQTLPQCAITCQKQVLANNSTTCASTDTSCLCDDNTFQNDMTICVSTSCNGRQTLLTKRLSNRQCGIPTHRGRPEIEAATLVPLILSTILFANRMIAKFMGLGGGWGADDFTIIVAYILAVAIFGTNAAMIHHGFGQNLWDISPMDDITIVLKYFFAFVVMYKTEISLAKISVCLFLLRIFQSPMFRYTTFIIIGLNAAIAVTWVLTDCLRCIPVHLAWDQWETGEKGRCVDFIMVTFVNAFVNIGVDAVMVLMPVYEVIKLNLSARKKVGVSVMFAMGLVLTAVAIIRVIVFYFNRWNTNPTVQLQPIVHWSVLETQITIMCACLPTFRAMMVHLFPKMLGNSSNQSYYENRNTPNPRPTFASNQALSKSHINKTVSYTVDYTANKRPQRHSFVQLVEMEPQERA</sequence>
<evidence type="ECO:0000256" key="6">
    <source>
        <dbReference type="ARBA" id="ARBA00022622"/>
    </source>
</evidence>
<feature type="binding site" description="axial binding residue" evidence="14">
    <location>
        <position position="52"/>
    </location>
    <ligand>
        <name>heme</name>
        <dbReference type="ChEBI" id="CHEBI:30413"/>
    </ligand>
    <ligandPart>
        <name>Fe</name>
        <dbReference type="ChEBI" id="CHEBI:18248"/>
    </ligandPart>
</feature>
<dbReference type="GO" id="GO:0005576">
    <property type="term" value="C:extracellular region"/>
    <property type="evidence" value="ECO:0007669"/>
    <property type="project" value="UniProtKB-SubCell"/>
</dbReference>
<feature type="transmembrane region" description="Helical" evidence="15">
    <location>
        <begin position="297"/>
        <end position="320"/>
    </location>
</feature>
<comment type="similarity">
    <text evidence="13">Belongs to the SAT4 family.</text>
</comment>
<evidence type="ECO:0000256" key="4">
    <source>
        <dbReference type="ARBA" id="ARBA00010031"/>
    </source>
</evidence>
<evidence type="ECO:0000256" key="5">
    <source>
        <dbReference type="ARBA" id="ARBA00022525"/>
    </source>
</evidence>
<dbReference type="AlphaFoldDB" id="A0A5N7CG21"/>
<evidence type="ECO:0000256" key="16">
    <source>
        <dbReference type="SAM" id="SignalP"/>
    </source>
</evidence>
<dbReference type="InterPro" id="IPR049326">
    <property type="entry name" value="Rhodopsin_dom_fungi"/>
</dbReference>
<reference evidence="18" key="1">
    <citation type="submission" date="2019-04" db="EMBL/GenBank/DDBJ databases">
        <title>Friends and foes A comparative genomics studyof 23 Aspergillus species from section Flavi.</title>
        <authorList>
            <consortium name="DOE Joint Genome Institute"/>
            <person name="Kjaerbolling I."/>
            <person name="Vesth T."/>
            <person name="Frisvad J.C."/>
            <person name="Nybo J.L."/>
            <person name="Theobald S."/>
            <person name="Kildgaard S."/>
            <person name="Isbrandt T."/>
            <person name="Kuo A."/>
            <person name="Sato A."/>
            <person name="Lyhne E.K."/>
            <person name="Kogle M.E."/>
            <person name="Wiebenga A."/>
            <person name="Kun R.S."/>
            <person name="Lubbers R.J."/>
            <person name="Makela M.R."/>
            <person name="Barry K."/>
            <person name="Chovatia M."/>
            <person name="Clum A."/>
            <person name="Daum C."/>
            <person name="Haridas S."/>
            <person name="He G."/>
            <person name="LaButti K."/>
            <person name="Lipzen A."/>
            <person name="Mondo S."/>
            <person name="Riley R."/>
            <person name="Salamov A."/>
            <person name="Simmons B.A."/>
            <person name="Magnuson J.K."/>
            <person name="Henrissat B."/>
            <person name="Mortensen U.H."/>
            <person name="Larsen T.O."/>
            <person name="Devries R.P."/>
            <person name="Grigoriev I.V."/>
            <person name="Machida M."/>
            <person name="Baker S.E."/>
            <person name="Andersen M.R."/>
        </authorList>
    </citation>
    <scope>NUCLEOTIDE SEQUENCE [LARGE SCALE GENOMIC DNA]</scope>
    <source>
        <strain evidence="18">IBT 14317</strain>
    </source>
</reference>
<protein>
    <recommendedName>
        <fullName evidence="17">CFEM domain-containing protein</fullName>
    </recommendedName>
</protein>
<gene>
    <name evidence="18" type="ORF">BDV23DRAFT_170512</name>
</gene>
<evidence type="ECO:0000256" key="9">
    <source>
        <dbReference type="ARBA" id="ARBA00022989"/>
    </source>
</evidence>
<dbReference type="Pfam" id="PF05730">
    <property type="entry name" value="CFEM"/>
    <property type="match status" value="1"/>
</dbReference>
<evidence type="ECO:0000313" key="18">
    <source>
        <dbReference type="EMBL" id="KAE8393126.1"/>
    </source>
</evidence>
<keyword evidence="14" id="KW-0408">Iron</keyword>
<dbReference type="Pfam" id="PF20684">
    <property type="entry name" value="Fung_rhodopsin"/>
    <property type="match status" value="1"/>
</dbReference>
<dbReference type="EMBL" id="ML735232">
    <property type="protein sequence ID" value="KAE8393126.1"/>
    <property type="molecule type" value="Genomic_DNA"/>
</dbReference>
<feature type="transmembrane region" description="Helical" evidence="15">
    <location>
        <begin position="101"/>
        <end position="118"/>
    </location>
</feature>
<accession>A0A5N7CG21</accession>
<evidence type="ECO:0000256" key="1">
    <source>
        <dbReference type="ARBA" id="ARBA00004141"/>
    </source>
</evidence>
<feature type="transmembrane region" description="Helical" evidence="15">
    <location>
        <begin position="139"/>
        <end position="160"/>
    </location>
</feature>
<keyword evidence="10 15" id="KW-0472">Membrane</keyword>
<name>A0A5N7CG21_PETAA</name>
<evidence type="ECO:0000256" key="12">
    <source>
        <dbReference type="ARBA" id="ARBA00023288"/>
    </source>
</evidence>
<dbReference type="GO" id="GO:0046872">
    <property type="term" value="F:metal ion binding"/>
    <property type="evidence" value="ECO:0007669"/>
    <property type="project" value="UniProtKB-UniRule"/>
</dbReference>
<comment type="caution">
    <text evidence="14">Lacks conserved residue(s) required for the propagation of feature annotation.</text>
</comment>
<dbReference type="PANTHER" id="PTHR33048">
    <property type="entry name" value="PTH11-LIKE INTEGRAL MEMBRANE PROTEIN (AFU_ORTHOLOGUE AFUA_5G11245)"/>
    <property type="match status" value="1"/>
</dbReference>
<dbReference type="InterPro" id="IPR052337">
    <property type="entry name" value="SAT4-like"/>
</dbReference>
<keyword evidence="7 15" id="KW-0812">Transmembrane</keyword>
<evidence type="ECO:0000256" key="10">
    <source>
        <dbReference type="ARBA" id="ARBA00023136"/>
    </source>
</evidence>
<feature type="transmembrane region" description="Helical" evidence="15">
    <location>
        <begin position="180"/>
        <end position="203"/>
    </location>
</feature>
<comment type="subcellular location">
    <subcellularLocation>
        <location evidence="2">Membrane</location>
        <topology evidence="2">Lipid-anchor</topology>
        <topology evidence="2">GPI-anchor</topology>
    </subcellularLocation>
    <subcellularLocation>
        <location evidence="1">Membrane</location>
        <topology evidence="1">Multi-pass membrane protein</topology>
    </subcellularLocation>
    <subcellularLocation>
        <location evidence="3">Secreted</location>
    </subcellularLocation>
</comment>
<feature type="disulfide bond" evidence="14">
    <location>
        <begin position="48"/>
        <end position="55"/>
    </location>
</feature>
<dbReference type="Proteomes" id="UP000326877">
    <property type="component" value="Unassembled WGS sequence"/>
</dbReference>
<keyword evidence="9 15" id="KW-1133">Transmembrane helix</keyword>
<keyword evidence="8 16" id="KW-0732">Signal</keyword>
<dbReference type="GO" id="GO:0098552">
    <property type="term" value="C:side of membrane"/>
    <property type="evidence" value="ECO:0007669"/>
    <property type="project" value="UniProtKB-KW"/>
</dbReference>
<feature type="signal peptide" evidence="16">
    <location>
        <begin position="1"/>
        <end position="21"/>
    </location>
</feature>
<keyword evidence="14" id="KW-0349">Heme</keyword>
<keyword evidence="11 14" id="KW-1015">Disulfide bond</keyword>
<keyword evidence="12" id="KW-0449">Lipoprotein</keyword>
<dbReference type="OrthoDB" id="2496787at2759"/>
<keyword evidence="6" id="KW-0325">Glycoprotein</keyword>
<organism evidence="18">
    <name type="scientific">Petromyces alliaceus</name>
    <name type="common">Aspergillus alliaceus</name>
    <dbReference type="NCBI Taxonomy" id="209559"/>
    <lineage>
        <taxon>Eukaryota</taxon>
        <taxon>Fungi</taxon>
        <taxon>Dikarya</taxon>
        <taxon>Ascomycota</taxon>
        <taxon>Pezizomycotina</taxon>
        <taxon>Eurotiomycetes</taxon>
        <taxon>Eurotiomycetidae</taxon>
        <taxon>Eurotiales</taxon>
        <taxon>Aspergillaceae</taxon>
        <taxon>Aspergillus</taxon>
        <taxon>Aspergillus subgen. Circumdati</taxon>
    </lineage>
</organism>
<feature type="transmembrane region" description="Helical" evidence="15">
    <location>
        <begin position="258"/>
        <end position="285"/>
    </location>
</feature>
<feature type="domain" description="CFEM" evidence="17">
    <location>
        <begin position="4"/>
        <end position="113"/>
    </location>
</feature>
<evidence type="ECO:0000256" key="13">
    <source>
        <dbReference type="ARBA" id="ARBA00038359"/>
    </source>
</evidence>
<evidence type="ECO:0000256" key="8">
    <source>
        <dbReference type="ARBA" id="ARBA00022729"/>
    </source>
</evidence>
<proteinExistence type="inferred from homology"/>
<keyword evidence="5" id="KW-0964">Secreted</keyword>
<keyword evidence="14" id="KW-0479">Metal-binding</keyword>
<evidence type="ECO:0000256" key="15">
    <source>
        <dbReference type="SAM" id="Phobius"/>
    </source>
</evidence>
<keyword evidence="6" id="KW-0336">GPI-anchor</keyword>
<evidence type="ECO:0000256" key="2">
    <source>
        <dbReference type="ARBA" id="ARBA00004589"/>
    </source>
</evidence>
<comment type="similarity">
    <text evidence="4">Belongs to the RBT5 family.</text>
</comment>
<evidence type="ECO:0000256" key="3">
    <source>
        <dbReference type="ARBA" id="ARBA00004613"/>
    </source>
</evidence>
<evidence type="ECO:0000256" key="14">
    <source>
        <dbReference type="PROSITE-ProRule" id="PRU01356"/>
    </source>
</evidence>
<evidence type="ECO:0000256" key="11">
    <source>
        <dbReference type="ARBA" id="ARBA00023157"/>
    </source>
</evidence>
<feature type="transmembrane region" description="Helical" evidence="15">
    <location>
        <begin position="210"/>
        <end position="231"/>
    </location>
</feature>
<evidence type="ECO:0000256" key="7">
    <source>
        <dbReference type="ARBA" id="ARBA00022692"/>
    </source>
</evidence>
<feature type="chain" id="PRO_5024808857" description="CFEM domain-containing protein" evidence="16">
    <location>
        <begin position="22"/>
        <end position="431"/>
    </location>
</feature>
<dbReference type="PANTHER" id="PTHR33048:SF141">
    <property type="entry name" value="INTEGRAL MEMBRANE PROTEIN-RELATED"/>
    <property type="match status" value="1"/>
</dbReference>
<dbReference type="PROSITE" id="PS52012">
    <property type="entry name" value="CFEM"/>
    <property type="match status" value="1"/>
</dbReference>
<feature type="disulfide bond" evidence="14">
    <location>
        <begin position="57"/>
        <end position="90"/>
    </location>
</feature>
<dbReference type="SMART" id="SM00747">
    <property type="entry name" value="CFEM"/>
    <property type="match status" value="1"/>
</dbReference>